<feature type="coiled-coil region" evidence="8">
    <location>
        <begin position="333"/>
        <end position="360"/>
    </location>
</feature>
<protein>
    <recommendedName>
        <fullName evidence="14">TNF receptor-associated factor</fullName>
    </recommendedName>
</protein>
<dbReference type="InterPro" id="IPR001293">
    <property type="entry name" value="Znf_TRAF"/>
</dbReference>
<dbReference type="InterPro" id="IPR012227">
    <property type="entry name" value="TNF_rcpt-assoc_TRAF_met"/>
</dbReference>
<dbReference type="SUPFAM" id="SSF49599">
    <property type="entry name" value="TRAF domain-like"/>
    <property type="match status" value="2"/>
</dbReference>
<dbReference type="InterPro" id="IPR017907">
    <property type="entry name" value="Znf_RING_CS"/>
</dbReference>
<evidence type="ECO:0000256" key="4">
    <source>
        <dbReference type="ARBA" id="ARBA00022737"/>
    </source>
</evidence>
<dbReference type="SUPFAM" id="SSF57850">
    <property type="entry name" value="RING/U-box"/>
    <property type="match status" value="1"/>
</dbReference>
<feature type="domain" description="TRAF-type" evidence="11">
    <location>
        <begin position="159"/>
        <end position="209"/>
    </location>
</feature>
<gene>
    <name evidence="12" type="ORF">PLOB_00019284</name>
</gene>
<dbReference type="InterPro" id="IPR049342">
    <property type="entry name" value="TRAF1-6_MATH_dom"/>
</dbReference>
<evidence type="ECO:0000256" key="7">
    <source>
        <dbReference type="PROSITE-ProRule" id="PRU00207"/>
    </source>
</evidence>
<name>A0ABN8RDE6_9CNID</name>
<keyword evidence="2" id="KW-0963">Cytoplasm</keyword>
<dbReference type="Proteomes" id="UP001159405">
    <property type="component" value="Unassembled WGS sequence"/>
</dbReference>
<dbReference type="PROSITE" id="PS50144">
    <property type="entry name" value="MATH"/>
    <property type="match status" value="1"/>
</dbReference>
<dbReference type="PANTHER" id="PTHR10131:SF138">
    <property type="entry name" value="RE66324P"/>
    <property type="match status" value="1"/>
</dbReference>
<dbReference type="Gene3D" id="2.60.210.10">
    <property type="entry name" value="Apoptosis, Tumor Necrosis Factor Receptor Associated Protein 2, Chain A"/>
    <property type="match status" value="1"/>
</dbReference>
<dbReference type="PANTHER" id="PTHR10131">
    <property type="entry name" value="TNF RECEPTOR ASSOCIATED FACTOR"/>
    <property type="match status" value="1"/>
</dbReference>
<sequence>MPGYELSFADRSVIDKKHLCPKCEGLLREAVQTIACGHRYCKTCVETILRQEVGKCIIDSSDIHKEQVFFDRFIEREIQSLLVHCTHQEEGCDWKDELRKREDHEAVCGYVQVLCVHLGCGELVTRAKLGQHLEKSCKLRMGKCDHCQALVEFAFLEEHQDSQCPSVPMACTECGRKDIPRSQMCAHIDPVNGDCEELQSSCPWTQIGCPVTKTMKLQERRKHEEENASGHLMLLFQTVMQLFSMVDRTMRESGHLSLNGVNLPKQKDLERYAKQVENTLKENKGLRSKVAQQEERIRQLESFKQNSSNSATAFDSTLAKELLHRMTTEEGKTANLELLLVEANRLNEELQRKVSTVTRQQESSNGTTDRLQRQFESMSHSLALRNVMPTDLDEYVRQQEVSRHDGILLWKITEFSKKRQDAVSGHQTSFYSPCFFTSRYGYKMCARIYLNGDGIGKGTHISVFFVVMRGEYDALLRWPFRQKVTFMLLDQNNVEHVIDSFRPDPNSSSFQRPRRETNIASGCPKFCPLSELNDQAYVRDETMFLKVIVDTTDL</sequence>
<dbReference type="Pfam" id="PF21355">
    <property type="entry name" value="TRAF-mep_MATH"/>
    <property type="match status" value="1"/>
</dbReference>
<feature type="domain" description="TRAF-type" evidence="11">
    <location>
        <begin position="104"/>
        <end position="147"/>
    </location>
</feature>
<feature type="coiled-coil region" evidence="8">
    <location>
        <begin position="269"/>
        <end position="303"/>
    </location>
</feature>
<keyword evidence="13" id="KW-1185">Reference proteome</keyword>
<proteinExistence type="predicted"/>
<evidence type="ECO:0000259" key="9">
    <source>
        <dbReference type="PROSITE" id="PS50089"/>
    </source>
</evidence>
<keyword evidence="3 7" id="KW-0479">Metal-binding</keyword>
<dbReference type="PROSITE" id="PS50145">
    <property type="entry name" value="ZF_TRAF"/>
    <property type="match status" value="2"/>
</dbReference>
<evidence type="ECO:0000313" key="12">
    <source>
        <dbReference type="EMBL" id="CAH3177409.1"/>
    </source>
</evidence>
<keyword evidence="4" id="KW-0677">Repeat</keyword>
<accession>A0ABN8RDE6</accession>
<dbReference type="PROSITE" id="PS00518">
    <property type="entry name" value="ZF_RING_1"/>
    <property type="match status" value="1"/>
</dbReference>
<feature type="zinc finger region" description="TRAF-type" evidence="7">
    <location>
        <begin position="104"/>
        <end position="147"/>
    </location>
</feature>
<keyword evidence="5 7" id="KW-0863">Zinc-finger</keyword>
<reference evidence="12 13" key="1">
    <citation type="submission" date="2022-05" db="EMBL/GenBank/DDBJ databases">
        <authorList>
            <consortium name="Genoscope - CEA"/>
            <person name="William W."/>
        </authorList>
    </citation>
    <scope>NUCLEOTIDE SEQUENCE [LARGE SCALE GENOMIC DNA]</scope>
</reference>
<dbReference type="InterPro" id="IPR013083">
    <property type="entry name" value="Znf_RING/FYVE/PHD"/>
</dbReference>
<evidence type="ECO:0000259" key="11">
    <source>
        <dbReference type="PROSITE" id="PS50145"/>
    </source>
</evidence>
<dbReference type="InterPro" id="IPR008974">
    <property type="entry name" value="TRAF-like"/>
</dbReference>
<dbReference type="EMBL" id="CALNXK010000225">
    <property type="protein sequence ID" value="CAH3177409.1"/>
    <property type="molecule type" value="Genomic_DNA"/>
</dbReference>
<dbReference type="PIRSF" id="PIRSF015614">
    <property type="entry name" value="TRAF"/>
    <property type="match status" value="1"/>
</dbReference>
<feature type="domain" description="MATH" evidence="10">
    <location>
        <begin position="405"/>
        <end position="549"/>
    </location>
</feature>
<dbReference type="SMART" id="SM00061">
    <property type="entry name" value="MATH"/>
    <property type="match status" value="1"/>
</dbReference>
<organism evidence="12 13">
    <name type="scientific">Porites lobata</name>
    <dbReference type="NCBI Taxonomy" id="104759"/>
    <lineage>
        <taxon>Eukaryota</taxon>
        <taxon>Metazoa</taxon>
        <taxon>Cnidaria</taxon>
        <taxon>Anthozoa</taxon>
        <taxon>Hexacorallia</taxon>
        <taxon>Scleractinia</taxon>
        <taxon>Fungiina</taxon>
        <taxon>Poritidae</taxon>
        <taxon>Porites</taxon>
    </lineage>
</organism>
<dbReference type="Gene3D" id="3.30.40.10">
    <property type="entry name" value="Zinc/RING finger domain, C3HC4 (zinc finger)"/>
    <property type="match status" value="3"/>
</dbReference>
<dbReference type="PROSITE" id="PS50089">
    <property type="entry name" value="ZF_RING_2"/>
    <property type="match status" value="1"/>
</dbReference>
<evidence type="ECO:0000256" key="6">
    <source>
        <dbReference type="ARBA" id="ARBA00022833"/>
    </source>
</evidence>
<keyword evidence="6 7" id="KW-0862">Zinc</keyword>
<feature type="zinc finger region" description="TRAF-type" evidence="7">
    <location>
        <begin position="159"/>
        <end position="209"/>
    </location>
</feature>
<dbReference type="Pfam" id="PF02176">
    <property type="entry name" value="zf-TRAF"/>
    <property type="match status" value="1"/>
</dbReference>
<dbReference type="InterPro" id="IPR001841">
    <property type="entry name" value="Znf_RING"/>
</dbReference>
<keyword evidence="8" id="KW-0175">Coiled coil</keyword>
<dbReference type="Pfam" id="PF13923">
    <property type="entry name" value="zf-C3HC4_2"/>
    <property type="match status" value="1"/>
</dbReference>
<evidence type="ECO:0000256" key="5">
    <source>
        <dbReference type="ARBA" id="ARBA00022771"/>
    </source>
</evidence>
<evidence type="ECO:0000259" key="10">
    <source>
        <dbReference type="PROSITE" id="PS50144"/>
    </source>
</evidence>
<feature type="domain" description="RING-type" evidence="9">
    <location>
        <begin position="20"/>
        <end position="60"/>
    </location>
</feature>
<evidence type="ECO:0000256" key="2">
    <source>
        <dbReference type="ARBA" id="ARBA00022490"/>
    </source>
</evidence>
<evidence type="ECO:0000313" key="13">
    <source>
        <dbReference type="Proteomes" id="UP001159405"/>
    </source>
</evidence>
<comment type="subcellular location">
    <subcellularLocation>
        <location evidence="1">Cytoplasm</location>
    </subcellularLocation>
</comment>
<dbReference type="InterPro" id="IPR002083">
    <property type="entry name" value="MATH/TRAF_dom"/>
</dbReference>
<evidence type="ECO:0000256" key="1">
    <source>
        <dbReference type="ARBA" id="ARBA00004496"/>
    </source>
</evidence>
<evidence type="ECO:0000256" key="3">
    <source>
        <dbReference type="ARBA" id="ARBA00022723"/>
    </source>
</evidence>
<evidence type="ECO:0008006" key="14">
    <source>
        <dbReference type="Google" id="ProtNLM"/>
    </source>
</evidence>
<evidence type="ECO:0000256" key="8">
    <source>
        <dbReference type="SAM" id="Coils"/>
    </source>
</evidence>
<comment type="caution">
    <text evidence="12">The sequence shown here is derived from an EMBL/GenBank/DDBJ whole genome shotgun (WGS) entry which is preliminary data.</text>
</comment>